<dbReference type="EMBL" id="GBXM01037162">
    <property type="protein sequence ID" value="JAH71415.1"/>
    <property type="molecule type" value="Transcribed_RNA"/>
</dbReference>
<protein>
    <submittedName>
        <fullName evidence="1">Uncharacterized protein</fullName>
    </submittedName>
</protein>
<reference evidence="1" key="1">
    <citation type="submission" date="2014-11" db="EMBL/GenBank/DDBJ databases">
        <authorList>
            <person name="Amaro Gonzalez C."/>
        </authorList>
    </citation>
    <scope>NUCLEOTIDE SEQUENCE</scope>
</reference>
<evidence type="ECO:0000313" key="1">
    <source>
        <dbReference type="EMBL" id="JAH71415.1"/>
    </source>
</evidence>
<proteinExistence type="predicted"/>
<dbReference type="AlphaFoldDB" id="A0A0E9V1V9"/>
<name>A0A0E9V1V9_ANGAN</name>
<reference evidence="1" key="2">
    <citation type="journal article" date="2015" name="Fish Shellfish Immunol.">
        <title>Early steps in the European eel (Anguilla anguilla)-Vibrio vulnificus interaction in the gills: Role of the RtxA13 toxin.</title>
        <authorList>
            <person name="Callol A."/>
            <person name="Pajuelo D."/>
            <person name="Ebbesson L."/>
            <person name="Teles M."/>
            <person name="MacKenzie S."/>
            <person name="Amaro C."/>
        </authorList>
    </citation>
    <scope>NUCLEOTIDE SEQUENCE</scope>
</reference>
<accession>A0A0E9V1V9</accession>
<organism evidence="1">
    <name type="scientific">Anguilla anguilla</name>
    <name type="common">European freshwater eel</name>
    <name type="synonym">Muraena anguilla</name>
    <dbReference type="NCBI Taxonomy" id="7936"/>
    <lineage>
        <taxon>Eukaryota</taxon>
        <taxon>Metazoa</taxon>
        <taxon>Chordata</taxon>
        <taxon>Craniata</taxon>
        <taxon>Vertebrata</taxon>
        <taxon>Euteleostomi</taxon>
        <taxon>Actinopterygii</taxon>
        <taxon>Neopterygii</taxon>
        <taxon>Teleostei</taxon>
        <taxon>Anguilliformes</taxon>
        <taxon>Anguillidae</taxon>
        <taxon>Anguilla</taxon>
    </lineage>
</organism>
<sequence>MILQSINHSILLLNYSW</sequence>